<comment type="caution">
    <text evidence="1">The sequence shown here is derived from an EMBL/GenBank/DDBJ whole genome shotgun (WGS) entry which is preliminary data.</text>
</comment>
<dbReference type="Proteomes" id="UP000260644">
    <property type="component" value="Unassembled WGS sequence"/>
</dbReference>
<keyword evidence="2" id="KW-1185">Reference proteome</keyword>
<reference evidence="1 2" key="1">
    <citation type="submission" date="2018-07" db="EMBL/GenBank/DDBJ databases">
        <title>Chitinophaga K2CV101002-2 sp. nov., isolated from a monsoon evergreen broad-leaved forest soil.</title>
        <authorList>
            <person name="Lv Y."/>
        </authorList>
    </citation>
    <scope>NUCLEOTIDE SEQUENCE [LARGE SCALE GENOMIC DNA]</scope>
    <source>
        <strain evidence="1 2">GDMCC 1.1288</strain>
    </source>
</reference>
<organism evidence="1 2">
    <name type="scientific">Chitinophaga silvatica</name>
    <dbReference type="NCBI Taxonomy" id="2282649"/>
    <lineage>
        <taxon>Bacteria</taxon>
        <taxon>Pseudomonadati</taxon>
        <taxon>Bacteroidota</taxon>
        <taxon>Chitinophagia</taxon>
        <taxon>Chitinophagales</taxon>
        <taxon>Chitinophagaceae</taxon>
        <taxon>Chitinophaga</taxon>
    </lineage>
</organism>
<accession>A0A3E1Y4L9</accession>
<dbReference type="OrthoDB" id="9861785at2"/>
<name>A0A3E1Y4L9_9BACT</name>
<dbReference type="EMBL" id="QPMM01000013">
    <property type="protein sequence ID" value="RFS19417.1"/>
    <property type="molecule type" value="Genomic_DNA"/>
</dbReference>
<protein>
    <submittedName>
        <fullName evidence="1">Uncharacterized protein</fullName>
    </submittedName>
</protein>
<proteinExistence type="predicted"/>
<sequence length="114" mass="12295">MKVNMKSLTTMFALCLFLTGLITSFSSFKADRISLLADTGTGTGTDSGSDIPSSVLVSGIDCSWKEANYHPVTGEILGYYIITASYSDCLLGNKTCKESDIKPCTITKTEYKPN</sequence>
<evidence type="ECO:0000313" key="2">
    <source>
        <dbReference type="Proteomes" id="UP000260644"/>
    </source>
</evidence>
<dbReference type="RefSeq" id="WP_116978072.1">
    <property type="nucleotide sequence ID" value="NZ_QPMM01000013.1"/>
</dbReference>
<gene>
    <name evidence="1" type="ORF">DVR12_22545</name>
</gene>
<evidence type="ECO:0000313" key="1">
    <source>
        <dbReference type="EMBL" id="RFS19417.1"/>
    </source>
</evidence>
<dbReference type="AlphaFoldDB" id="A0A3E1Y4L9"/>